<dbReference type="Gene3D" id="1.10.238.10">
    <property type="entry name" value="EF-hand"/>
    <property type="match status" value="2"/>
</dbReference>
<evidence type="ECO:0000259" key="3">
    <source>
        <dbReference type="PROSITE" id="PS50222"/>
    </source>
</evidence>
<evidence type="ECO:0000313" key="4">
    <source>
        <dbReference type="EMBL" id="ETM97513.1"/>
    </source>
</evidence>
<proteinExistence type="inferred from homology"/>
<dbReference type="VEuPathDB" id="FungiDB:PPTG_20217"/>
<comment type="similarity">
    <text evidence="1">Belongs to the centrin family.</text>
</comment>
<keyword evidence="2" id="KW-0677">Repeat</keyword>
<dbReference type="STRING" id="761204.W2PBA2"/>
<accession>W2PBA2</accession>
<dbReference type="GeneID" id="20188846"/>
<reference evidence="4 5" key="2">
    <citation type="submission" date="2013-11" db="EMBL/GenBank/DDBJ databases">
        <title>The Genome Sequence of Phytophthora parasitica INRA-310.</title>
        <authorList>
            <consortium name="The Broad Institute Genomics Platform"/>
            <person name="Russ C."/>
            <person name="Tyler B."/>
            <person name="Panabieres F."/>
            <person name="Shan W."/>
            <person name="Tripathy S."/>
            <person name="Grunwald N."/>
            <person name="Machado M."/>
            <person name="Johnson C.S."/>
            <person name="Arredondo F."/>
            <person name="Hong C."/>
            <person name="Coffey M."/>
            <person name="Young S.K."/>
            <person name="Zeng Q."/>
            <person name="Gargeya S."/>
            <person name="Fitzgerald M."/>
            <person name="Abouelleil A."/>
            <person name="Alvarado L."/>
            <person name="Chapman S.B."/>
            <person name="Gainer-Dewar J."/>
            <person name="Goldberg J."/>
            <person name="Griggs A."/>
            <person name="Gujja S."/>
            <person name="Hansen M."/>
            <person name="Howarth C."/>
            <person name="Imamovic A."/>
            <person name="Ireland A."/>
            <person name="Larimer J."/>
            <person name="McCowan C."/>
            <person name="Murphy C."/>
            <person name="Pearson M."/>
            <person name="Poon T.W."/>
            <person name="Priest M."/>
            <person name="Roberts A."/>
            <person name="Saif S."/>
            <person name="Shea T."/>
            <person name="Sykes S."/>
            <person name="Wortman J."/>
            <person name="Nusbaum C."/>
            <person name="Birren B."/>
        </authorList>
    </citation>
    <scope>NUCLEOTIDE SEQUENCE [LARGE SCALE GENOMIC DNA]</scope>
    <source>
        <strain evidence="4 5">INRA-310</strain>
    </source>
</reference>
<dbReference type="InterPro" id="IPR002048">
    <property type="entry name" value="EF_hand_dom"/>
</dbReference>
<dbReference type="AlphaFoldDB" id="W2PBA2"/>
<dbReference type="GO" id="GO:0043226">
    <property type="term" value="C:organelle"/>
    <property type="evidence" value="ECO:0007669"/>
    <property type="project" value="UniProtKB-ARBA"/>
</dbReference>
<evidence type="ECO:0000256" key="2">
    <source>
        <dbReference type="ARBA" id="ARBA00022737"/>
    </source>
</evidence>
<dbReference type="FunFam" id="1.10.238.10:FF:000178">
    <property type="entry name" value="Calmodulin-2 A"/>
    <property type="match status" value="1"/>
</dbReference>
<dbReference type="EMBL" id="KI669950">
    <property type="protein sequence ID" value="ETM97513.1"/>
    <property type="molecule type" value="Genomic_DNA"/>
</dbReference>
<dbReference type="PANTHER" id="PTHR46763:SF1">
    <property type="entry name" value="DYNEIN REGULATORY COMPLEX PROTEIN 8"/>
    <property type="match status" value="1"/>
</dbReference>
<evidence type="ECO:0000256" key="1">
    <source>
        <dbReference type="ARBA" id="ARBA00005253"/>
    </source>
</evidence>
<dbReference type="RefSeq" id="XP_008917189.1">
    <property type="nucleotide sequence ID" value="XM_008918941.1"/>
</dbReference>
<protein>
    <recommendedName>
        <fullName evidence="3">EF-hand domain-containing protein</fullName>
    </recommendedName>
</protein>
<dbReference type="Proteomes" id="UP000018817">
    <property type="component" value="Unassembled WGS sequence"/>
</dbReference>
<organism evidence="4 5">
    <name type="scientific">Phytophthora nicotianae (strain INRA-310)</name>
    <name type="common">Phytophthora parasitica</name>
    <dbReference type="NCBI Taxonomy" id="761204"/>
    <lineage>
        <taxon>Eukaryota</taxon>
        <taxon>Sar</taxon>
        <taxon>Stramenopiles</taxon>
        <taxon>Oomycota</taxon>
        <taxon>Peronosporomycetes</taxon>
        <taxon>Peronosporales</taxon>
        <taxon>Peronosporaceae</taxon>
        <taxon>Phytophthora</taxon>
    </lineage>
</organism>
<gene>
    <name evidence="4" type="ORF">PPTG_20217</name>
</gene>
<reference evidence="5" key="1">
    <citation type="submission" date="2011-12" db="EMBL/GenBank/DDBJ databases">
        <authorList>
            <consortium name="The Broad Institute Genome Sequencing Platform"/>
            <person name="Russ C."/>
            <person name="Tyler B."/>
            <person name="Panabieres F."/>
            <person name="Shan W."/>
            <person name="Tripathy S."/>
            <person name="Grunwald N."/>
            <person name="Machado M."/>
            <person name="Young S.K."/>
            <person name="Zeng Q."/>
            <person name="Gargeya S."/>
            <person name="Fitzgerald M."/>
            <person name="Haas B."/>
            <person name="Abouelleil A."/>
            <person name="Alvarado L."/>
            <person name="Arachchi H.M."/>
            <person name="Berlin A."/>
            <person name="Chapman S.B."/>
            <person name="Gearin G."/>
            <person name="Goldberg J."/>
            <person name="Griggs A."/>
            <person name="Gujja S."/>
            <person name="Hansen M."/>
            <person name="Heiman D."/>
            <person name="Howarth C."/>
            <person name="Larimer J."/>
            <person name="Lui A."/>
            <person name="MacDonald P.J.P."/>
            <person name="McCowen C."/>
            <person name="Montmayeur A."/>
            <person name="Murphy C."/>
            <person name="Neiman D."/>
            <person name="Pearson M."/>
            <person name="Priest M."/>
            <person name="Roberts A."/>
            <person name="Saif S."/>
            <person name="Shea T."/>
            <person name="Sisk P."/>
            <person name="Stolte C."/>
            <person name="Sykes S."/>
            <person name="Wortman J."/>
            <person name="Nusbaum C."/>
            <person name="Birren B."/>
        </authorList>
    </citation>
    <scope>NUCLEOTIDE SEQUENCE [LARGE SCALE GENOMIC DNA]</scope>
    <source>
        <strain evidence="5">INRA-310</strain>
    </source>
</reference>
<dbReference type="InterPro" id="IPR011992">
    <property type="entry name" value="EF-hand-dom_pair"/>
</dbReference>
<dbReference type="OMA" id="TDETLCI"/>
<dbReference type="OrthoDB" id="10260307at2759"/>
<dbReference type="PANTHER" id="PTHR46763">
    <property type="entry name" value="DYNEIN REGULATORY COMPLEX PROTEIN 8"/>
    <property type="match status" value="1"/>
</dbReference>
<feature type="domain" description="EF-hand" evidence="3">
    <location>
        <begin position="19"/>
        <end position="54"/>
    </location>
</feature>
<dbReference type="GO" id="GO:0005509">
    <property type="term" value="F:calcium ion binding"/>
    <property type="evidence" value="ECO:0007669"/>
    <property type="project" value="InterPro"/>
</dbReference>
<name>W2PBA2_PHYN3</name>
<dbReference type="PROSITE" id="PS50222">
    <property type="entry name" value="EF_HAND_2"/>
    <property type="match status" value="1"/>
</dbReference>
<dbReference type="SUPFAM" id="SSF47473">
    <property type="entry name" value="EF-hand"/>
    <property type="match status" value="1"/>
</dbReference>
<evidence type="ECO:0000313" key="5">
    <source>
        <dbReference type="Proteomes" id="UP000018817"/>
    </source>
</evidence>
<sequence length="182" mass="20822">MAAPATASNQRVPADDEAARKVRIRAAFDMFDKEKKGSVIQEEVSTIMRYLGAYPTEKDIIKKILPEMQEDEPSTFVTYDRFEKKMLEVLYTNEYEPDTDETLCIVIVNNAFTISLDKVIDTEKKGYIEAEVMRELLTTKGTPFREKEMEAFLAAAKDPPTGRIYYEDYIAVLTQALDPKKL</sequence>